<keyword evidence="10 18" id="KW-1278">Translocase</keyword>
<proteinExistence type="inferred from homology"/>
<feature type="domain" description="NADH:quinone oxidoreductase/Mrp antiporter transmembrane" evidence="19">
    <location>
        <begin position="71"/>
        <end position="260"/>
    </location>
</feature>
<evidence type="ECO:0000256" key="16">
    <source>
        <dbReference type="ARBA" id="ARBA00023136"/>
    </source>
</evidence>
<evidence type="ECO:0000256" key="12">
    <source>
        <dbReference type="ARBA" id="ARBA00022989"/>
    </source>
</evidence>
<evidence type="ECO:0000256" key="4">
    <source>
        <dbReference type="ARBA" id="ARBA00012944"/>
    </source>
</evidence>
<dbReference type="GO" id="GO:0008137">
    <property type="term" value="F:NADH dehydrogenase (ubiquinone) activity"/>
    <property type="evidence" value="ECO:0007669"/>
    <property type="project" value="UniProtKB-EC"/>
</dbReference>
<dbReference type="Pfam" id="PF00361">
    <property type="entry name" value="Proton_antipo_M"/>
    <property type="match status" value="2"/>
</dbReference>
<keyword evidence="15 18" id="KW-0496">Mitochondrion</keyword>
<evidence type="ECO:0000256" key="9">
    <source>
        <dbReference type="ARBA" id="ARBA00022792"/>
    </source>
</evidence>
<accession>A0A6B9VIL6</accession>
<dbReference type="PANTHER" id="PTHR46552:SF1">
    <property type="entry name" value="NADH-UBIQUINONE OXIDOREDUCTASE CHAIN 2"/>
    <property type="match status" value="1"/>
</dbReference>
<keyword evidence="14 18" id="KW-0830">Ubiquinone</keyword>
<keyword evidence="16 18" id="KW-0472">Membrane</keyword>
<evidence type="ECO:0000256" key="15">
    <source>
        <dbReference type="ARBA" id="ARBA00023128"/>
    </source>
</evidence>
<dbReference type="PRINTS" id="PR01436">
    <property type="entry name" value="NADHDHGNASE2"/>
</dbReference>
<dbReference type="EC" id="7.1.1.2" evidence="4 18"/>
<evidence type="ECO:0000256" key="2">
    <source>
        <dbReference type="ARBA" id="ARBA00004448"/>
    </source>
</evidence>
<evidence type="ECO:0000256" key="18">
    <source>
        <dbReference type="RuleBase" id="RU003403"/>
    </source>
</evidence>
<keyword evidence="6" id="KW-0813">Transport</keyword>
<reference evidence="20" key="1">
    <citation type="journal article" date="2020" name="Int. J. Biol. Macromol.">
        <title>The gene arrangement and phylogeny using mitochondrial genomes in spiders (Arachnida: Araneae).</title>
        <authorList>
            <person name="Tyagi K."/>
            <person name="Kumar V."/>
            <person name="Poddar N."/>
            <person name="Prasad P."/>
            <person name="Tyagi I."/>
            <person name="Kundu S."/>
            <person name="Chandra K."/>
        </authorList>
    </citation>
    <scope>NUCLEOTIDE SEQUENCE</scope>
</reference>
<feature type="transmembrane region" description="Helical" evidence="18">
    <location>
        <begin position="93"/>
        <end position="114"/>
    </location>
</feature>
<feature type="transmembrane region" description="Helical" evidence="18">
    <location>
        <begin position="296"/>
        <end position="313"/>
    </location>
</feature>
<dbReference type="InterPro" id="IPR001750">
    <property type="entry name" value="ND/Mrp_TM"/>
</dbReference>
<feature type="transmembrane region" description="Helical" evidence="18">
    <location>
        <begin position="177"/>
        <end position="195"/>
    </location>
</feature>
<feature type="domain" description="NADH:quinone oxidoreductase/Mrp antiporter transmembrane" evidence="19">
    <location>
        <begin position="19"/>
        <end position="70"/>
    </location>
</feature>
<evidence type="ECO:0000256" key="1">
    <source>
        <dbReference type="ARBA" id="ARBA00003257"/>
    </source>
</evidence>
<organism evidence="20">
    <name type="scientific">Cheiracanthium triviale</name>
    <dbReference type="NCBI Taxonomy" id="2653069"/>
    <lineage>
        <taxon>Eukaryota</taxon>
        <taxon>Metazoa</taxon>
        <taxon>Ecdysozoa</taxon>
        <taxon>Arthropoda</taxon>
        <taxon>Chelicerata</taxon>
        <taxon>Arachnida</taxon>
        <taxon>Araneae</taxon>
        <taxon>Araneomorphae</taxon>
        <taxon>Entelegynae</taxon>
        <taxon>Entelegynae incertae sedis</taxon>
        <taxon>Cheiracanthiidae</taxon>
        <taxon>Cheiracanthium</taxon>
    </lineage>
</organism>
<keyword evidence="12 18" id="KW-1133">Transmembrane helix</keyword>
<dbReference type="InterPro" id="IPR050175">
    <property type="entry name" value="Complex_I_Subunit_2"/>
</dbReference>
<feature type="transmembrane region" description="Helical" evidence="18">
    <location>
        <begin position="51"/>
        <end position="73"/>
    </location>
</feature>
<evidence type="ECO:0000256" key="14">
    <source>
        <dbReference type="ARBA" id="ARBA00023075"/>
    </source>
</evidence>
<keyword evidence="13 18" id="KW-0520">NAD</keyword>
<evidence type="ECO:0000256" key="11">
    <source>
        <dbReference type="ARBA" id="ARBA00022982"/>
    </source>
</evidence>
<evidence type="ECO:0000313" key="20">
    <source>
        <dbReference type="EMBL" id="QHO05152.1"/>
    </source>
</evidence>
<dbReference type="EMBL" id="MN334527">
    <property type="protein sequence ID" value="QHO05152.1"/>
    <property type="molecule type" value="Genomic_DNA"/>
</dbReference>
<protein>
    <recommendedName>
        <fullName evidence="5 18">NADH-ubiquinone oxidoreductase chain 2</fullName>
        <ecNumber evidence="4 18">7.1.1.2</ecNumber>
    </recommendedName>
</protein>
<comment type="catalytic activity">
    <reaction evidence="17 18">
        <text>a ubiquinone + NADH + 5 H(+)(in) = a ubiquinol + NAD(+) + 4 H(+)(out)</text>
        <dbReference type="Rhea" id="RHEA:29091"/>
        <dbReference type="Rhea" id="RHEA-COMP:9565"/>
        <dbReference type="Rhea" id="RHEA-COMP:9566"/>
        <dbReference type="ChEBI" id="CHEBI:15378"/>
        <dbReference type="ChEBI" id="CHEBI:16389"/>
        <dbReference type="ChEBI" id="CHEBI:17976"/>
        <dbReference type="ChEBI" id="CHEBI:57540"/>
        <dbReference type="ChEBI" id="CHEBI:57945"/>
        <dbReference type="EC" id="7.1.1.2"/>
    </reaction>
</comment>
<evidence type="ECO:0000256" key="6">
    <source>
        <dbReference type="ARBA" id="ARBA00022448"/>
    </source>
</evidence>
<geneLocation type="mitochondrion" evidence="20"/>
<dbReference type="AlphaFoldDB" id="A0A6B9VIL6"/>
<keyword evidence="7 18" id="KW-0679">Respiratory chain</keyword>
<evidence type="ECO:0000256" key="3">
    <source>
        <dbReference type="ARBA" id="ARBA00007012"/>
    </source>
</evidence>
<comment type="function">
    <text evidence="1">Core subunit of the mitochondrial membrane respiratory chain NADH dehydrogenase (Complex I) that is believed to belong to the minimal assembly required for catalysis. Complex I functions in the transfer of electrons from NADH to the respiratory chain. The immediate electron acceptor for the enzyme is believed to be ubiquinone.</text>
</comment>
<keyword evidence="9 18" id="KW-0999">Mitochondrion inner membrane</keyword>
<comment type="similarity">
    <text evidence="3 18">Belongs to the complex I subunit 2 family.</text>
</comment>
<feature type="transmembrane region" description="Helical" evidence="18">
    <location>
        <begin position="121"/>
        <end position="145"/>
    </location>
</feature>
<sequence length="314" mass="37412">MLLFLFMYIISFVLVLSCNDWFILWLGLEMNMICYIMLIYKRYNLMNLESCYKYFFLQSLSSAFFLMLLFINFFKINVLVLMMLMLKMGAGPFYFWFPSVVNGMNWVSGFLLMSIQKFMPLLIVAMFIEPILWKIGLISLFIGMYGSFNQINIKMLMAYSSIHHLGWMLVCMMVDNLYWLLYLFIYSLLLISIIYLLIDEEIISIMMVYKMKNKWWFVTGMLSMAGMPPLLGFFLKMLTLHYIFMIDIFYVILLLLMSVVMFYIYIRLLYMIIMGYSDEMMWSSLIIGNKYLKSDVFSLLGMLILLMIGLMLMF</sequence>
<dbReference type="GO" id="GO:0006120">
    <property type="term" value="P:mitochondrial electron transport, NADH to ubiquinone"/>
    <property type="evidence" value="ECO:0007669"/>
    <property type="project" value="InterPro"/>
</dbReference>
<evidence type="ECO:0000256" key="10">
    <source>
        <dbReference type="ARBA" id="ARBA00022967"/>
    </source>
</evidence>
<dbReference type="PANTHER" id="PTHR46552">
    <property type="entry name" value="NADH-UBIQUINONE OXIDOREDUCTASE CHAIN 2"/>
    <property type="match status" value="1"/>
</dbReference>
<evidence type="ECO:0000256" key="17">
    <source>
        <dbReference type="ARBA" id="ARBA00049551"/>
    </source>
</evidence>
<evidence type="ECO:0000259" key="19">
    <source>
        <dbReference type="Pfam" id="PF00361"/>
    </source>
</evidence>
<feature type="transmembrane region" description="Helical" evidence="18">
    <location>
        <begin position="215"/>
        <end position="235"/>
    </location>
</feature>
<evidence type="ECO:0000256" key="5">
    <source>
        <dbReference type="ARBA" id="ARBA00021008"/>
    </source>
</evidence>
<feature type="transmembrane region" description="Helical" evidence="18">
    <location>
        <begin position="6"/>
        <end position="39"/>
    </location>
</feature>
<evidence type="ECO:0000256" key="7">
    <source>
        <dbReference type="ARBA" id="ARBA00022660"/>
    </source>
</evidence>
<evidence type="ECO:0000256" key="8">
    <source>
        <dbReference type="ARBA" id="ARBA00022692"/>
    </source>
</evidence>
<comment type="function">
    <text evidence="18">Core subunit of the mitochondrial membrane respiratory chain NADH dehydrogenase (Complex I) which catalyzes electron transfer from NADH through the respiratory chain, using ubiquinone as an electron acceptor. Essential for the catalytic activity and assembly of complex I.</text>
</comment>
<gene>
    <name evidence="20" type="primary">nad2</name>
</gene>
<keyword evidence="11 18" id="KW-0249">Electron transport</keyword>
<evidence type="ECO:0000256" key="13">
    <source>
        <dbReference type="ARBA" id="ARBA00023027"/>
    </source>
</evidence>
<feature type="transmembrane region" description="Helical" evidence="18">
    <location>
        <begin position="247"/>
        <end position="276"/>
    </location>
</feature>
<comment type="subcellular location">
    <subcellularLocation>
        <location evidence="2 18">Mitochondrion inner membrane</location>
        <topology evidence="2 18">Multi-pass membrane protein</topology>
    </subcellularLocation>
</comment>
<keyword evidence="8 18" id="KW-0812">Transmembrane</keyword>
<dbReference type="GO" id="GO:0005743">
    <property type="term" value="C:mitochondrial inner membrane"/>
    <property type="evidence" value="ECO:0007669"/>
    <property type="project" value="UniProtKB-SubCell"/>
</dbReference>
<dbReference type="InterPro" id="IPR003917">
    <property type="entry name" value="NADH_UbQ_OxRdtase_chain2"/>
</dbReference>
<name>A0A6B9VIL6_9ARAC</name>